<dbReference type="Proteomes" id="UP001642482">
    <property type="component" value="Unassembled WGS sequence"/>
</dbReference>
<comment type="cofactor">
    <cofactor evidence="1">
        <name>FMN</name>
        <dbReference type="ChEBI" id="CHEBI:58210"/>
    </cofactor>
</comment>
<dbReference type="InterPro" id="IPR001199">
    <property type="entry name" value="Cyt_B5-like_heme/steroid-bd"/>
</dbReference>
<keyword evidence="2" id="KW-0560">Oxidoreductase</keyword>
<comment type="caution">
    <text evidence="5">The sequence shown here is derived from an EMBL/GenBank/DDBJ whole genome shotgun (WGS) entry which is preliminary data.</text>
</comment>
<dbReference type="SUPFAM" id="SSF55856">
    <property type="entry name" value="Cytochrome b5-like heme/steroid binding domain"/>
    <property type="match status" value="1"/>
</dbReference>
<sequence length="511" mass="55309">MPADLSLLTVDAIAVHNRPDDLWLVVDNVVYDLTDFAEHHPGGTDILYRFGGRDATRIYSRIHAPSLISSELAPEKHVGRLDESSITPQWRSAAISSDADGDGDGAHEAERPPLSDILSLDDFAAAAERCLPTQAWSYISTGTEDNQTRDANTKLLRRIWLRPAVLRNVAPERIDLRTSLFGGRVPLSMPIFAAPTGATRTGGKDGELAVARGAAAAGIIPIISTVASYPYEEILDQLPSADAGGQAMFQLYVDRDRKRAGALLHKLLGGRNGRKIKAVLVTVDLPVGSKREADERARSRAARQRGEAVSGFKSGIARQTASFVDSSFSWEDLHWLRKTVDAATRNNGLTEPLPILAKGVQRAEDARRALEYGCQGIVISNHGGRAADTAPPTILALLEFHKCCPEIFGRMEILIDGGFRRGSDVIKAICLGASAVGLGRPFIYAVGYGQEGVEHAASIIQDEITTTMQLCGLTNLMRDSQPECVNTGDVDHMVSGLRHPYAKKPVWPAKL</sequence>
<feature type="domain" description="FMN hydroxy acid dehydrogenase" evidence="4">
    <location>
        <begin position="112"/>
        <end position="489"/>
    </location>
</feature>
<dbReference type="InterPro" id="IPR036400">
    <property type="entry name" value="Cyt_B5-like_heme/steroid_sf"/>
</dbReference>
<name>A0ABP0CFH4_9PEZI</name>
<dbReference type="SUPFAM" id="SSF51395">
    <property type="entry name" value="FMN-linked oxidoreductases"/>
    <property type="match status" value="1"/>
</dbReference>
<dbReference type="InterPro" id="IPR000262">
    <property type="entry name" value="FMN-dep_DH"/>
</dbReference>
<dbReference type="InterPro" id="IPR013785">
    <property type="entry name" value="Aldolase_TIM"/>
</dbReference>
<dbReference type="PROSITE" id="PS50255">
    <property type="entry name" value="CYTOCHROME_B5_2"/>
    <property type="match status" value="1"/>
</dbReference>
<dbReference type="EMBL" id="CAWUHD010000096">
    <property type="protein sequence ID" value="CAK7230812.1"/>
    <property type="molecule type" value="Genomic_DNA"/>
</dbReference>
<evidence type="ECO:0000256" key="2">
    <source>
        <dbReference type="ARBA" id="ARBA00023002"/>
    </source>
</evidence>
<reference evidence="5 6" key="1">
    <citation type="submission" date="2024-01" db="EMBL/GenBank/DDBJ databases">
        <authorList>
            <person name="Allen C."/>
            <person name="Tagirdzhanova G."/>
        </authorList>
    </citation>
    <scope>NUCLEOTIDE SEQUENCE [LARGE SCALE GENOMIC DNA]</scope>
</reference>
<protein>
    <recommendedName>
        <fullName evidence="7">L-lactate dehydrogenase (Cytochrome)</fullName>
    </recommendedName>
</protein>
<dbReference type="Pfam" id="PF01070">
    <property type="entry name" value="FMN_dh"/>
    <property type="match status" value="1"/>
</dbReference>
<dbReference type="Pfam" id="PF00173">
    <property type="entry name" value="Cyt-b5"/>
    <property type="match status" value="1"/>
</dbReference>
<dbReference type="PRINTS" id="PR00363">
    <property type="entry name" value="CYTOCHROMEB5"/>
</dbReference>
<dbReference type="InterPro" id="IPR037396">
    <property type="entry name" value="FMN_HAD"/>
</dbReference>
<gene>
    <name evidence="5" type="ORF">SEUCBS140593_007715</name>
</gene>
<dbReference type="PANTHER" id="PTHR10578">
    <property type="entry name" value="S -2-HYDROXY-ACID OXIDASE-RELATED"/>
    <property type="match status" value="1"/>
</dbReference>
<dbReference type="Gene3D" id="3.10.120.10">
    <property type="entry name" value="Cytochrome b5-like heme/steroid binding domain"/>
    <property type="match status" value="1"/>
</dbReference>
<evidence type="ECO:0000259" key="4">
    <source>
        <dbReference type="PROSITE" id="PS51349"/>
    </source>
</evidence>
<dbReference type="SMART" id="SM01117">
    <property type="entry name" value="Cyt-b5"/>
    <property type="match status" value="1"/>
</dbReference>
<proteinExistence type="predicted"/>
<evidence type="ECO:0000313" key="5">
    <source>
        <dbReference type="EMBL" id="CAK7230812.1"/>
    </source>
</evidence>
<evidence type="ECO:0000256" key="1">
    <source>
        <dbReference type="ARBA" id="ARBA00001917"/>
    </source>
</evidence>
<organism evidence="5 6">
    <name type="scientific">Sporothrix eucalyptigena</name>
    <dbReference type="NCBI Taxonomy" id="1812306"/>
    <lineage>
        <taxon>Eukaryota</taxon>
        <taxon>Fungi</taxon>
        <taxon>Dikarya</taxon>
        <taxon>Ascomycota</taxon>
        <taxon>Pezizomycotina</taxon>
        <taxon>Sordariomycetes</taxon>
        <taxon>Sordariomycetidae</taxon>
        <taxon>Ophiostomatales</taxon>
        <taxon>Ophiostomataceae</taxon>
        <taxon>Sporothrix</taxon>
    </lineage>
</organism>
<feature type="domain" description="Cytochrome b5 heme-binding" evidence="3">
    <location>
        <begin position="5"/>
        <end position="82"/>
    </location>
</feature>
<dbReference type="Gene3D" id="3.20.20.70">
    <property type="entry name" value="Aldolase class I"/>
    <property type="match status" value="1"/>
</dbReference>
<dbReference type="PANTHER" id="PTHR10578:SF104">
    <property type="entry name" value="CYTOCHROME B2, MITOCHONDRIAL-RELATED"/>
    <property type="match status" value="1"/>
</dbReference>
<keyword evidence="6" id="KW-1185">Reference proteome</keyword>
<accession>A0ABP0CFH4</accession>
<evidence type="ECO:0000313" key="6">
    <source>
        <dbReference type="Proteomes" id="UP001642482"/>
    </source>
</evidence>
<dbReference type="PROSITE" id="PS51349">
    <property type="entry name" value="FMN_HYDROXY_ACID_DH_2"/>
    <property type="match status" value="1"/>
</dbReference>
<evidence type="ECO:0008006" key="7">
    <source>
        <dbReference type="Google" id="ProtNLM"/>
    </source>
</evidence>
<evidence type="ECO:0000259" key="3">
    <source>
        <dbReference type="PROSITE" id="PS50255"/>
    </source>
</evidence>